<accession>A0A0L8BZX2</accession>
<dbReference type="RefSeq" id="WP_053248518.1">
    <property type="nucleotide sequence ID" value="NZ_LGAP01000003.1"/>
</dbReference>
<evidence type="ECO:0000313" key="3">
    <source>
        <dbReference type="Proteomes" id="UP000037425"/>
    </source>
</evidence>
<evidence type="ECO:0000256" key="1">
    <source>
        <dbReference type="SAM" id="SignalP"/>
    </source>
</evidence>
<dbReference type="EMBL" id="LGAP01000003">
    <property type="protein sequence ID" value="KOF20069.1"/>
    <property type="molecule type" value="Genomic_DNA"/>
</dbReference>
<name>A0A0L8BZX2_ENSAD</name>
<sequence>MKLYLRRALTAMGIGLASSGASAADIYSPMTPEVQQTTAEGGWTFTFAPYFWAAGLSGDVAQFGLPAVHVDSSFSDIFDHLDFGAMAMGEARNGPYSIFGDVMYTKISGQAGTPRGILATDVELSSETFAGLLGAGYSVFEDSTARLEIVGGLRVWSVESELSFSGGILDGRSRRDDATWVDGLAGLRGTYSLTPEIYLTGWGFIGAGGADLDWDVAATIGYRFSDTISAVAGYRALGVDYSDDGFVFDTVQQGPILGLVVRF</sequence>
<feature type="chain" id="PRO_5005581235" description="Outer membrane protein beta-barrel domain-containing protein" evidence="1">
    <location>
        <begin position="24"/>
        <end position="263"/>
    </location>
</feature>
<protein>
    <recommendedName>
        <fullName evidence="4">Outer membrane protein beta-barrel domain-containing protein</fullName>
    </recommendedName>
</protein>
<dbReference type="OrthoDB" id="6555107at2"/>
<comment type="caution">
    <text evidence="2">The sequence shown here is derived from an EMBL/GenBank/DDBJ whole genome shotgun (WGS) entry which is preliminary data.</text>
</comment>
<evidence type="ECO:0008006" key="4">
    <source>
        <dbReference type="Google" id="ProtNLM"/>
    </source>
</evidence>
<evidence type="ECO:0000313" key="2">
    <source>
        <dbReference type="EMBL" id="KOF20069.1"/>
    </source>
</evidence>
<reference evidence="3" key="1">
    <citation type="submission" date="2015-07" db="EMBL/GenBank/DDBJ databases">
        <title>Whole genome sequence of an Ensifer adhaerens strain isolated from a cave pool in the Wind Cave National Park.</title>
        <authorList>
            <person name="Eng W.W.H."/>
            <person name="Gan H.M."/>
            <person name="Barton H.A."/>
            <person name="Savka M.A."/>
        </authorList>
    </citation>
    <scope>NUCLEOTIDE SEQUENCE [LARGE SCALE GENOMIC DNA]</scope>
    <source>
        <strain evidence="3">SD006</strain>
    </source>
</reference>
<dbReference type="Proteomes" id="UP000037425">
    <property type="component" value="Unassembled WGS sequence"/>
</dbReference>
<feature type="signal peptide" evidence="1">
    <location>
        <begin position="1"/>
        <end position="23"/>
    </location>
</feature>
<proteinExistence type="predicted"/>
<dbReference type="AlphaFoldDB" id="A0A0L8BZX2"/>
<keyword evidence="1" id="KW-0732">Signal</keyword>
<gene>
    <name evidence="2" type="ORF">AC244_09160</name>
</gene>
<organism evidence="2 3">
    <name type="scientific">Ensifer adhaerens</name>
    <name type="common">Sinorhizobium morelense</name>
    <dbReference type="NCBI Taxonomy" id="106592"/>
    <lineage>
        <taxon>Bacteria</taxon>
        <taxon>Pseudomonadati</taxon>
        <taxon>Pseudomonadota</taxon>
        <taxon>Alphaproteobacteria</taxon>
        <taxon>Hyphomicrobiales</taxon>
        <taxon>Rhizobiaceae</taxon>
        <taxon>Sinorhizobium/Ensifer group</taxon>
        <taxon>Ensifer</taxon>
    </lineage>
</organism>
<dbReference type="PATRIC" id="fig|106592.7.peg.4585"/>